<dbReference type="Pfam" id="PF02170">
    <property type="entry name" value="PAZ"/>
    <property type="match status" value="1"/>
</dbReference>
<dbReference type="PROSITE" id="PS50821">
    <property type="entry name" value="PAZ"/>
    <property type="match status" value="1"/>
</dbReference>
<dbReference type="InterPro" id="IPR036397">
    <property type="entry name" value="RNaseH_sf"/>
</dbReference>
<feature type="domain" description="Piwi" evidence="4">
    <location>
        <begin position="505"/>
        <end position="798"/>
    </location>
</feature>
<evidence type="ECO:0000259" key="4">
    <source>
        <dbReference type="PROSITE" id="PS50822"/>
    </source>
</evidence>
<dbReference type="GO" id="GO:0003723">
    <property type="term" value="F:RNA binding"/>
    <property type="evidence" value="ECO:0007669"/>
    <property type="project" value="InterPro"/>
</dbReference>
<keyword evidence="6" id="KW-1185">Reference proteome</keyword>
<dbReference type="PANTHER" id="PTHR22891">
    <property type="entry name" value="EUKARYOTIC TRANSLATION INITIATION FACTOR 2C"/>
    <property type="match status" value="1"/>
</dbReference>
<dbReference type="InterPro" id="IPR036085">
    <property type="entry name" value="PAZ_dom_sf"/>
</dbReference>
<dbReference type="InterPro" id="IPR014811">
    <property type="entry name" value="ArgoL1"/>
</dbReference>
<dbReference type="InterPro" id="IPR045246">
    <property type="entry name" value="Piwi_ago-like"/>
</dbReference>
<dbReference type="SMART" id="SM00949">
    <property type="entry name" value="PAZ"/>
    <property type="match status" value="1"/>
</dbReference>
<dbReference type="SUPFAM" id="SSF53098">
    <property type="entry name" value="Ribonuclease H-like"/>
    <property type="match status" value="1"/>
</dbReference>
<name>A0AAE0IAI1_9PEZI</name>
<protein>
    <submittedName>
        <fullName evidence="5">Piwi domain-containing protein</fullName>
    </submittedName>
</protein>
<dbReference type="InterPro" id="IPR032474">
    <property type="entry name" value="Argonaute_N"/>
</dbReference>
<dbReference type="SMART" id="SM00950">
    <property type="entry name" value="Piwi"/>
    <property type="match status" value="1"/>
</dbReference>
<dbReference type="Pfam" id="PF08699">
    <property type="entry name" value="ArgoL1"/>
    <property type="match status" value="1"/>
</dbReference>
<evidence type="ECO:0000259" key="3">
    <source>
        <dbReference type="PROSITE" id="PS50821"/>
    </source>
</evidence>
<accession>A0AAE0IAI1</accession>
<organism evidence="5 6">
    <name type="scientific">Apodospora peruviana</name>
    <dbReference type="NCBI Taxonomy" id="516989"/>
    <lineage>
        <taxon>Eukaryota</taxon>
        <taxon>Fungi</taxon>
        <taxon>Dikarya</taxon>
        <taxon>Ascomycota</taxon>
        <taxon>Pezizomycotina</taxon>
        <taxon>Sordariomycetes</taxon>
        <taxon>Sordariomycetidae</taxon>
        <taxon>Sordariales</taxon>
        <taxon>Lasiosphaeriaceae</taxon>
        <taxon>Apodospora</taxon>
    </lineage>
</organism>
<evidence type="ECO:0000313" key="6">
    <source>
        <dbReference type="Proteomes" id="UP001283341"/>
    </source>
</evidence>
<feature type="region of interest" description="Disordered" evidence="2">
    <location>
        <begin position="797"/>
        <end position="833"/>
    </location>
</feature>
<dbReference type="InterPro" id="IPR012337">
    <property type="entry name" value="RNaseH-like_sf"/>
</dbReference>
<reference evidence="5" key="1">
    <citation type="journal article" date="2023" name="Mol. Phylogenet. Evol.">
        <title>Genome-scale phylogeny and comparative genomics of the fungal order Sordariales.</title>
        <authorList>
            <person name="Hensen N."/>
            <person name="Bonometti L."/>
            <person name="Westerberg I."/>
            <person name="Brannstrom I.O."/>
            <person name="Guillou S."/>
            <person name="Cros-Aarteil S."/>
            <person name="Calhoun S."/>
            <person name="Haridas S."/>
            <person name="Kuo A."/>
            <person name="Mondo S."/>
            <person name="Pangilinan J."/>
            <person name="Riley R."/>
            <person name="LaButti K."/>
            <person name="Andreopoulos B."/>
            <person name="Lipzen A."/>
            <person name="Chen C."/>
            <person name="Yan M."/>
            <person name="Daum C."/>
            <person name="Ng V."/>
            <person name="Clum A."/>
            <person name="Steindorff A."/>
            <person name="Ohm R.A."/>
            <person name="Martin F."/>
            <person name="Silar P."/>
            <person name="Natvig D.O."/>
            <person name="Lalanne C."/>
            <person name="Gautier V."/>
            <person name="Ament-Velasquez S.L."/>
            <person name="Kruys A."/>
            <person name="Hutchinson M.I."/>
            <person name="Powell A.J."/>
            <person name="Barry K."/>
            <person name="Miller A.N."/>
            <person name="Grigoriev I.V."/>
            <person name="Debuchy R."/>
            <person name="Gladieux P."/>
            <person name="Hiltunen Thoren M."/>
            <person name="Johannesson H."/>
        </authorList>
    </citation>
    <scope>NUCLEOTIDE SEQUENCE</scope>
    <source>
        <strain evidence="5">CBS 118394</strain>
    </source>
</reference>
<dbReference type="Pfam" id="PF16486">
    <property type="entry name" value="ArgoN"/>
    <property type="match status" value="1"/>
</dbReference>
<dbReference type="SUPFAM" id="SSF101690">
    <property type="entry name" value="PAZ domain"/>
    <property type="match status" value="1"/>
</dbReference>
<dbReference type="Pfam" id="PF02171">
    <property type="entry name" value="Piwi"/>
    <property type="match status" value="1"/>
</dbReference>
<dbReference type="InterPro" id="IPR003165">
    <property type="entry name" value="Piwi"/>
</dbReference>
<dbReference type="CDD" id="cd04657">
    <property type="entry name" value="Piwi_ago-like"/>
    <property type="match status" value="1"/>
</dbReference>
<dbReference type="InterPro" id="IPR032472">
    <property type="entry name" value="ArgoL2"/>
</dbReference>
<dbReference type="PROSITE" id="PS50822">
    <property type="entry name" value="PIWI"/>
    <property type="match status" value="1"/>
</dbReference>
<dbReference type="Gene3D" id="2.170.260.10">
    <property type="entry name" value="paz domain"/>
    <property type="match status" value="1"/>
</dbReference>
<dbReference type="AlphaFoldDB" id="A0AAE0IAI1"/>
<dbReference type="Pfam" id="PF16488">
    <property type="entry name" value="ArgoL2"/>
    <property type="match status" value="1"/>
</dbReference>
<sequence length="864" mass="98664">MSNPDVKQFDITVSPEPTHPIVYEKVWKSRTAQVALAQHKNPWIYDYRKIAWSTNNVTELKIMVDLDQEKGRLANPNSTRPANKFLLIVRCTGKVRLEALKGYLTKKSAWDTSVLECISFLDHVLRQGPSERMKLIKRTLFNNASETHHLNAYTEAIKGIYSAVRLNESINQGGLGLGVNVDVSNQTFWIGQKFEQLVRNFLSASDRKYQGIQYGDLYKVLKPVKTGPNTWGQSEAFRMLRRLHNVRFEVSHRGKTQDTKEYKVKRFTFAPTDEGANAKTITFEKRMPDGKTKTYSIFQYYAEQYNARLQYPSWPMIETNRAGYFPMEVCEVQRFNPFPFKLDPDQTSEMIKFAVQRPPARREQIMKMVQNLDWDKDKYLRSFGVKIDPQMQMVAAKLIKSPIISFKKKTVDPRTTGRWDLRGQEFVLANREKLNSWAFCVLDNSVDRPTLDNFIKVFVQSYKSHGGSVASQPLVLMAPAKAGHNEIVEHVYNQCGNNFKQTPQIIFFVLKDKTSWVYERLKKNADCRWAIPTQMVQASNVRKAQGQYCSNVCMKVNAKLGGQTTKVPSQLKTPTMFIGVDVSHGAPGSAQPSMAAMCVSMDKDCAVYRAAVQTNGWRTEVLTPSNTHSMLPDIIKAWRMQNRTDPEHVFYLRDGVSEGQFAHVMEYEVEEFKRAFKATIHKVPKITVIICTKRHHIRFFPEKGDKNGNAFPGTLVEREVTHPFHYDFYLCSHSAIQGTARPVHYNVIHDEIKMPVTNLQQMLYHHCYQYCRSTTPVSLHPAVYYAHLASNRARAHENLASSAQAPETARSEVGAKPGLMAKHDPSASSSTRMKDTTCLPLLPIGGPTARPEAIATFKKTMWWV</sequence>
<evidence type="ECO:0000256" key="1">
    <source>
        <dbReference type="RuleBase" id="RU361178"/>
    </source>
</evidence>
<dbReference type="SMART" id="SM01163">
    <property type="entry name" value="DUF1785"/>
    <property type="match status" value="1"/>
</dbReference>
<feature type="domain" description="PAZ" evidence="3">
    <location>
        <begin position="219"/>
        <end position="334"/>
    </location>
</feature>
<comment type="similarity">
    <text evidence="1">Belongs to the argonaute family.</text>
</comment>
<dbReference type="EMBL" id="JAUEDM010000003">
    <property type="protein sequence ID" value="KAK3321598.1"/>
    <property type="molecule type" value="Genomic_DNA"/>
</dbReference>
<dbReference type="Proteomes" id="UP001283341">
    <property type="component" value="Unassembled WGS sequence"/>
</dbReference>
<dbReference type="CDD" id="cd02846">
    <property type="entry name" value="PAZ_argonaute_like"/>
    <property type="match status" value="1"/>
</dbReference>
<comment type="caution">
    <text evidence="5">The sequence shown here is derived from an EMBL/GenBank/DDBJ whole genome shotgun (WGS) entry which is preliminary data.</text>
</comment>
<dbReference type="InterPro" id="IPR003100">
    <property type="entry name" value="PAZ_dom"/>
</dbReference>
<dbReference type="Gene3D" id="3.30.420.10">
    <property type="entry name" value="Ribonuclease H-like superfamily/Ribonuclease H"/>
    <property type="match status" value="1"/>
</dbReference>
<proteinExistence type="inferred from homology"/>
<dbReference type="Gene3D" id="3.40.50.2300">
    <property type="match status" value="1"/>
</dbReference>
<evidence type="ECO:0000256" key="2">
    <source>
        <dbReference type="SAM" id="MobiDB-lite"/>
    </source>
</evidence>
<reference evidence="5" key="2">
    <citation type="submission" date="2023-06" db="EMBL/GenBank/DDBJ databases">
        <authorList>
            <consortium name="Lawrence Berkeley National Laboratory"/>
            <person name="Haridas S."/>
            <person name="Hensen N."/>
            <person name="Bonometti L."/>
            <person name="Westerberg I."/>
            <person name="Brannstrom I.O."/>
            <person name="Guillou S."/>
            <person name="Cros-Aarteil S."/>
            <person name="Calhoun S."/>
            <person name="Kuo A."/>
            <person name="Mondo S."/>
            <person name="Pangilinan J."/>
            <person name="Riley R."/>
            <person name="Labutti K."/>
            <person name="Andreopoulos B."/>
            <person name="Lipzen A."/>
            <person name="Chen C."/>
            <person name="Yanf M."/>
            <person name="Daum C."/>
            <person name="Ng V."/>
            <person name="Clum A."/>
            <person name="Steindorff A."/>
            <person name="Ohm R."/>
            <person name="Martin F."/>
            <person name="Silar P."/>
            <person name="Natvig D."/>
            <person name="Lalanne C."/>
            <person name="Gautier V."/>
            <person name="Ament-Velasquez S.L."/>
            <person name="Kruys A."/>
            <person name="Hutchinson M.I."/>
            <person name="Powell A.J."/>
            <person name="Barry K."/>
            <person name="Miller A.N."/>
            <person name="Grigoriev I.V."/>
            <person name="Debuchy R."/>
            <person name="Gladieux P."/>
            <person name="Thoren M.H."/>
            <person name="Johannesson H."/>
        </authorList>
    </citation>
    <scope>NUCLEOTIDE SEQUENCE</scope>
    <source>
        <strain evidence="5">CBS 118394</strain>
    </source>
</reference>
<gene>
    <name evidence="5" type="ORF">B0H66DRAFT_494094</name>
</gene>
<evidence type="ECO:0000313" key="5">
    <source>
        <dbReference type="EMBL" id="KAK3321598.1"/>
    </source>
</evidence>